<feature type="domain" description="ABC3 transporter permease C-terminal" evidence="8">
    <location>
        <begin position="281"/>
        <end position="403"/>
    </location>
</feature>
<evidence type="ECO:0000256" key="4">
    <source>
        <dbReference type="ARBA" id="ARBA00022692"/>
    </source>
</evidence>
<gene>
    <name evidence="10" type="ORF">H9819_02235</name>
</gene>
<dbReference type="Pfam" id="PF02687">
    <property type="entry name" value="FtsX"/>
    <property type="match status" value="1"/>
</dbReference>
<dbReference type="GO" id="GO:0098797">
    <property type="term" value="C:plasma membrane protein complex"/>
    <property type="evidence" value="ECO:0007669"/>
    <property type="project" value="TreeGrafter"/>
</dbReference>
<name>A0A9D2CWN3_9BACE</name>
<evidence type="ECO:0000256" key="5">
    <source>
        <dbReference type="ARBA" id="ARBA00022989"/>
    </source>
</evidence>
<reference evidence="10" key="2">
    <citation type="submission" date="2021-04" db="EMBL/GenBank/DDBJ databases">
        <authorList>
            <person name="Gilroy R."/>
        </authorList>
    </citation>
    <scope>NUCLEOTIDE SEQUENCE</scope>
    <source>
        <strain evidence="10">ChiHjej12B11-24981</strain>
    </source>
</reference>
<protein>
    <submittedName>
        <fullName evidence="10">FtsX-like permease family protein</fullName>
    </submittedName>
</protein>
<dbReference type="PANTHER" id="PTHR30489:SF0">
    <property type="entry name" value="LIPOPROTEIN-RELEASING SYSTEM TRANSMEMBRANE PROTEIN LOLE"/>
    <property type="match status" value="1"/>
</dbReference>
<dbReference type="EMBL" id="DXCK01000036">
    <property type="protein sequence ID" value="HIZ01057.1"/>
    <property type="molecule type" value="Genomic_DNA"/>
</dbReference>
<comment type="caution">
    <text evidence="10">The sequence shown here is derived from an EMBL/GenBank/DDBJ whole genome shotgun (WGS) entry which is preliminary data.</text>
</comment>
<dbReference type="Pfam" id="PF12704">
    <property type="entry name" value="MacB_PCD"/>
    <property type="match status" value="1"/>
</dbReference>
<dbReference type="InterPro" id="IPR003838">
    <property type="entry name" value="ABC3_permease_C"/>
</dbReference>
<evidence type="ECO:0000256" key="2">
    <source>
        <dbReference type="ARBA" id="ARBA00005236"/>
    </source>
</evidence>
<evidence type="ECO:0000256" key="7">
    <source>
        <dbReference type="SAM" id="Phobius"/>
    </source>
</evidence>
<keyword evidence="4 7" id="KW-0812">Transmembrane</keyword>
<keyword evidence="5 7" id="KW-1133">Transmembrane helix</keyword>
<feature type="transmembrane region" description="Helical" evidence="7">
    <location>
        <begin position="324"/>
        <end position="348"/>
    </location>
</feature>
<evidence type="ECO:0000259" key="8">
    <source>
        <dbReference type="Pfam" id="PF02687"/>
    </source>
</evidence>
<accession>A0A9D2CWN3</accession>
<feature type="transmembrane region" description="Helical" evidence="7">
    <location>
        <begin position="380"/>
        <end position="399"/>
    </location>
</feature>
<proteinExistence type="inferred from homology"/>
<comment type="similarity">
    <text evidence="2">Belongs to the ABC-4 integral membrane protein family. LolC/E subfamily.</text>
</comment>
<evidence type="ECO:0000313" key="11">
    <source>
        <dbReference type="Proteomes" id="UP000824023"/>
    </source>
</evidence>
<dbReference type="PANTHER" id="PTHR30489">
    <property type="entry name" value="LIPOPROTEIN-RELEASING SYSTEM TRANSMEMBRANE PROTEIN LOLE"/>
    <property type="match status" value="1"/>
</dbReference>
<feature type="transmembrane region" description="Helical" evidence="7">
    <location>
        <begin position="277"/>
        <end position="303"/>
    </location>
</feature>
<evidence type="ECO:0000259" key="9">
    <source>
        <dbReference type="Pfam" id="PF12704"/>
    </source>
</evidence>
<organism evidence="10 11">
    <name type="scientific">Candidatus Bacteroides merdipullorum</name>
    <dbReference type="NCBI Taxonomy" id="2838474"/>
    <lineage>
        <taxon>Bacteria</taxon>
        <taxon>Pseudomonadati</taxon>
        <taxon>Bacteroidota</taxon>
        <taxon>Bacteroidia</taxon>
        <taxon>Bacteroidales</taxon>
        <taxon>Bacteroidaceae</taxon>
        <taxon>Bacteroides</taxon>
    </lineage>
</organism>
<dbReference type="InterPro" id="IPR051447">
    <property type="entry name" value="Lipoprotein-release_system"/>
</dbReference>
<dbReference type="AlphaFoldDB" id="A0A9D2CWN3"/>
<keyword evidence="3" id="KW-1003">Cell membrane</keyword>
<sequence>MKLSLYIARRYLFAPKKHRAVNVISALSACGVTLATVALVCTLSVFNGFREMVSGFFTAFDPELKITTRQGKTFDPADSCLAAVRRLPEIAVWSETLEESALVRYKGRQTVATIKGVDQQFSRLAAIDSLLFGTGTFVLQDSVAFYAVPGVDLLSQLGCGLAFVDPLQVYAPRPGIRINVANPSAGLNKGYLHASGLTFIVNQDKYDSHYLLASLDFARHLFGQPRDVSAIELRLAPGTDTDRVKQRIARMAGPRFVVQDRYEQQADVFRIMESEKLISYLFLTFILILACFNLIGSLSMLMLEKRDDVQTLRNLGADRRLVHRIFLCEGGLILLCGGVAGIGIGLLLCHLQQTYGLITLGQTGQFVTDAFPVSVQGGDVVAVFFTVLCVGGLAVWYAVRYLGRRLL</sequence>
<dbReference type="GO" id="GO:0044874">
    <property type="term" value="P:lipoprotein localization to outer membrane"/>
    <property type="evidence" value="ECO:0007669"/>
    <property type="project" value="TreeGrafter"/>
</dbReference>
<feature type="transmembrane region" description="Helical" evidence="7">
    <location>
        <begin position="21"/>
        <end position="46"/>
    </location>
</feature>
<comment type="subcellular location">
    <subcellularLocation>
        <location evidence="1">Cell membrane</location>
        <topology evidence="1">Multi-pass membrane protein</topology>
    </subcellularLocation>
</comment>
<evidence type="ECO:0000313" key="10">
    <source>
        <dbReference type="EMBL" id="HIZ01057.1"/>
    </source>
</evidence>
<reference evidence="10" key="1">
    <citation type="journal article" date="2021" name="PeerJ">
        <title>Extensive microbial diversity within the chicken gut microbiome revealed by metagenomics and culture.</title>
        <authorList>
            <person name="Gilroy R."/>
            <person name="Ravi A."/>
            <person name="Getino M."/>
            <person name="Pursley I."/>
            <person name="Horton D.L."/>
            <person name="Alikhan N.F."/>
            <person name="Baker D."/>
            <person name="Gharbi K."/>
            <person name="Hall N."/>
            <person name="Watson M."/>
            <person name="Adriaenssens E.M."/>
            <person name="Foster-Nyarko E."/>
            <person name="Jarju S."/>
            <person name="Secka A."/>
            <person name="Antonio M."/>
            <person name="Oren A."/>
            <person name="Chaudhuri R.R."/>
            <person name="La Ragione R."/>
            <person name="Hildebrand F."/>
            <person name="Pallen M.J."/>
        </authorList>
    </citation>
    <scope>NUCLEOTIDE SEQUENCE</scope>
    <source>
        <strain evidence="10">ChiHjej12B11-24981</strain>
    </source>
</reference>
<dbReference type="PROSITE" id="PS51257">
    <property type="entry name" value="PROKAR_LIPOPROTEIN"/>
    <property type="match status" value="1"/>
</dbReference>
<dbReference type="InterPro" id="IPR025857">
    <property type="entry name" value="MacB_PCD"/>
</dbReference>
<dbReference type="Proteomes" id="UP000824023">
    <property type="component" value="Unassembled WGS sequence"/>
</dbReference>
<evidence type="ECO:0000256" key="6">
    <source>
        <dbReference type="ARBA" id="ARBA00023136"/>
    </source>
</evidence>
<evidence type="ECO:0000256" key="1">
    <source>
        <dbReference type="ARBA" id="ARBA00004651"/>
    </source>
</evidence>
<feature type="domain" description="MacB-like periplasmic core" evidence="9">
    <location>
        <begin position="25"/>
        <end position="249"/>
    </location>
</feature>
<keyword evidence="6 7" id="KW-0472">Membrane</keyword>
<evidence type="ECO:0000256" key="3">
    <source>
        <dbReference type="ARBA" id="ARBA00022475"/>
    </source>
</evidence>